<feature type="compositionally biased region" description="Low complexity" evidence="1">
    <location>
        <begin position="453"/>
        <end position="472"/>
    </location>
</feature>
<evidence type="ECO:0000256" key="1">
    <source>
        <dbReference type="SAM" id="MobiDB-lite"/>
    </source>
</evidence>
<organism evidence="2 3">
    <name type="scientific">Rhizoctonia solani</name>
    <dbReference type="NCBI Taxonomy" id="456999"/>
    <lineage>
        <taxon>Eukaryota</taxon>
        <taxon>Fungi</taxon>
        <taxon>Dikarya</taxon>
        <taxon>Basidiomycota</taxon>
        <taxon>Agaricomycotina</taxon>
        <taxon>Agaricomycetes</taxon>
        <taxon>Cantharellales</taxon>
        <taxon>Ceratobasidiaceae</taxon>
        <taxon>Rhizoctonia</taxon>
    </lineage>
</organism>
<feature type="compositionally biased region" description="Polar residues" evidence="1">
    <location>
        <begin position="514"/>
        <end position="524"/>
    </location>
</feature>
<protein>
    <submittedName>
        <fullName evidence="2">Uncharacterized protein</fullName>
    </submittedName>
</protein>
<feature type="region of interest" description="Disordered" evidence="1">
    <location>
        <begin position="503"/>
        <end position="545"/>
    </location>
</feature>
<gene>
    <name evidence="2" type="ORF">RDB_LOCUS161391</name>
</gene>
<comment type="caution">
    <text evidence="2">The sequence shown here is derived from an EMBL/GenBank/DDBJ whole genome shotgun (WGS) entry which is preliminary data.</text>
</comment>
<sequence>MFSLHHRWGNFFSPLKSCDPPEARKTEIRPFVACFASLYFRLDLRHGRPRLKEPLLCVTIFAWLESCSAQSLLCLRHQSISAGVNSNLPPPLSSGMNDSATGGSGIASSVGGGSTKGDIARKKSPTSLWSYILPCPAESNPNSKNASIMNTASEREKLPTTSPMDRNAISIRLALGDTQSAVQKLADRVDRVLDLQREEAKNVQDVIGRVVQSGEWDGIECGGDKNSKGLTPVSPRMRLGFLGLGWRGFDPWGWRCGDLLFCRCSDVDSRVLLSAAPLSPSWAIFGNNAVEQAFTALNEATVAHTSKLDEALSRIARIESTLTAQSVVMTEIGAKCDVHFSVLDKFGSLPPIIPILQSLPTSIQNSHLSTTQALERSSQNQLHVLSAETTRWMAEHQSATRASLDKLKEEVRNALDANREAWSMVLSLNRQEMSAMFSAVLAGIRNVPGSTGTVSISGSGSASSTGSAPSGGHAQVQIAMDSTTTARAQESGTPQTIALNDITPHTFEPHGKPSSITHSYSQERMATKPEKTHVAQHAAENSNAQARHIQASAVHDKNSTRPEVLQPGRVLVEDTQSTVLSSIPDEEEIVEHMAGRGFGALGERASSPFGSFNNPDSPGFTIHRQPFVQSSKLQPPLGLTEEKSNGHIFETGSRSVSLAPTLARSSSPGNAPSIRLIVKKRSARAEDVPPVPTKRSRKTKTRVLMDSQELLMLDSSPER</sequence>
<dbReference type="AlphaFoldDB" id="A0A8H3BNH3"/>
<evidence type="ECO:0000313" key="3">
    <source>
        <dbReference type="Proteomes" id="UP000663846"/>
    </source>
</evidence>
<evidence type="ECO:0000313" key="2">
    <source>
        <dbReference type="EMBL" id="CAE6462239.1"/>
    </source>
</evidence>
<feature type="region of interest" description="Disordered" evidence="1">
    <location>
        <begin position="453"/>
        <end position="474"/>
    </location>
</feature>
<feature type="compositionally biased region" description="Gly residues" evidence="1">
    <location>
        <begin position="102"/>
        <end position="115"/>
    </location>
</feature>
<accession>A0A8H3BNH3</accession>
<reference evidence="2" key="1">
    <citation type="submission" date="2021-01" db="EMBL/GenBank/DDBJ databases">
        <authorList>
            <person name="Kaushik A."/>
        </authorList>
    </citation>
    <scope>NUCLEOTIDE SEQUENCE</scope>
    <source>
        <strain evidence="2">AG1-1C</strain>
    </source>
</reference>
<dbReference type="EMBL" id="CAJMWS010000768">
    <property type="protein sequence ID" value="CAE6462239.1"/>
    <property type="molecule type" value="Genomic_DNA"/>
</dbReference>
<dbReference type="Proteomes" id="UP000663846">
    <property type="component" value="Unassembled WGS sequence"/>
</dbReference>
<proteinExistence type="predicted"/>
<name>A0A8H3BNH3_9AGAM</name>
<feature type="region of interest" description="Disordered" evidence="1">
    <location>
        <begin position="91"/>
        <end position="119"/>
    </location>
</feature>